<dbReference type="InterPro" id="IPR003594">
    <property type="entry name" value="HATPase_dom"/>
</dbReference>
<dbReference type="Gene3D" id="3.30.450.20">
    <property type="entry name" value="PAS domain"/>
    <property type="match status" value="4"/>
</dbReference>
<dbReference type="CDD" id="cd00082">
    <property type="entry name" value="HisKA"/>
    <property type="match status" value="1"/>
</dbReference>
<dbReference type="FunFam" id="3.30.565.10:FF:000006">
    <property type="entry name" value="Sensor histidine kinase WalK"/>
    <property type="match status" value="1"/>
</dbReference>
<dbReference type="InterPro" id="IPR000700">
    <property type="entry name" value="PAS-assoc_C"/>
</dbReference>
<dbReference type="GO" id="GO:0000155">
    <property type="term" value="F:phosphorelay sensor kinase activity"/>
    <property type="evidence" value="ECO:0007669"/>
    <property type="project" value="InterPro"/>
</dbReference>
<evidence type="ECO:0000259" key="9">
    <source>
        <dbReference type="PROSITE" id="PS50113"/>
    </source>
</evidence>
<dbReference type="PANTHER" id="PTHR43304:SF1">
    <property type="entry name" value="PAC DOMAIN-CONTAINING PROTEIN"/>
    <property type="match status" value="1"/>
</dbReference>
<dbReference type="CDD" id="cd00130">
    <property type="entry name" value="PAS"/>
    <property type="match status" value="2"/>
</dbReference>
<dbReference type="InterPro" id="IPR005467">
    <property type="entry name" value="His_kinase_dom"/>
</dbReference>
<feature type="domain" description="PAC" evidence="9">
    <location>
        <begin position="433"/>
        <end position="488"/>
    </location>
</feature>
<dbReference type="InterPro" id="IPR001610">
    <property type="entry name" value="PAC"/>
</dbReference>
<feature type="coiled-coil region" evidence="6">
    <location>
        <begin position="314"/>
        <end position="369"/>
    </location>
</feature>
<dbReference type="SUPFAM" id="SSF55874">
    <property type="entry name" value="ATPase domain of HSP90 chaperone/DNA topoisomerase II/histidine kinase"/>
    <property type="match status" value="1"/>
</dbReference>
<organism evidence="10 11">
    <name type="scientific">Chryseobacterium cheonjiense</name>
    <dbReference type="NCBI Taxonomy" id="2728845"/>
    <lineage>
        <taxon>Bacteria</taxon>
        <taxon>Pseudomonadati</taxon>
        <taxon>Bacteroidota</taxon>
        <taxon>Flavobacteriia</taxon>
        <taxon>Flavobacteriales</taxon>
        <taxon>Weeksellaceae</taxon>
        <taxon>Chryseobacterium group</taxon>
        <taxon>Chryseobacterium</taxon>
    </lineage>
</organism>
<dbReference type="InterPro" id="IPR013655">
    <property type="entry name" value="PAS_fold_3"/>
</dbReference>
<dbReference type="PRINTS" id="PR00344">
    <property type="entry name" value="BCTRLSENSOR"/>
</dbReference>
<evidence type="ECO:0000256" key="2">
    <source>
        <dbReference type="ARBA" id="ARBA00012438"/>
    </source>
</evidence>
<feature type="domain" description="PAC" evidence="9">
    <location>
        <begin position="271"/>
        <end position="323"/>
    </location>
</feature>
<dbReference type="NCBIfam" id="TIGR00229">
    <property type="entry name" value="sensory_box"/>
    <property type="match status" value="2"/>
</dbReference>
<dbReference type="InterPro" id="IPR000014">
    <property type="entry name" value="PAS"/>
</dbReference>
<feature type="domain" description="PAC" evidence="9">
    <location>
        <begin position="560"/>
        <end position="612"/>
    </location>
</feature>
<evidence type="ECO:0000256" key="3">
    <source>
        <dbReference type="ARBA" id="ARBA00022553"/>
    </source>
</evidence>
<dbReference type="InterPro" id="IPR004358">
    <property type="entry name" value="Sig_transdc_His_kin-like_C"/>
</dbReference>
<feature type="domain" description="PAS" evidence="8">
    <location>
        <begin position="359"/>
        <end position="402"/>
    </location>
</feature>
<dbReference type="InterPro" id="IPR052162">
    <property type="entry name" value="Sensor_kinase/Photoreceptor"/>
</dbReference>
<feature type="coiled-coil region" evidence="6">
    <location>
        <begin position="142"/>
        <end position="190"/>
    </location>
</feature>
<sequence>MKDPVPPLDFEQLINVLSFTNTATAVHVGEDARIEFANQAMLAIWGRGSEVIGKGLGEAMPELSDQPFIEMFAKVWREGIIISGNDTPAEILVDGVLDTYYFDFEYRAIKDSDGRVIAVLHTATDVTERYLNRRELEEASQNKKLLIREQSLNEQLAAANEELSAINEELQASREELSRMNVELENIVQDRVKALVESEERFRSMADNTDVLIGVRNETGQLIYFNKAWSQLSGRTADQLISRGWHDLIHPNDRQKFLDMHRQAFARRISYSAEMRLLGSDGSYHWLLKKGTPRFLSDGSFAGYISSCVDITQLKLSEQQLQDLNEELAASNEEFAALNEELATTNEELAESNEELLRSEARFRNLIRQAPVAICVIRAEDLIVIEVNDGYLELVGRSREQLEKRFIWSGVAEAAEVYSPIMQQVIKTGIAFHGREHELVLNRNGVDETVFVDFVYEPVTDLKGKVTSIMVVGNDVTDKVMARRQIEDVEERNRLAIEAAEIGTYELSYEEQLVIGSKRFDEIFGVTSPASREQVLATYHPLDAHLSDQAHDIARKTGKLFYETRIVLANNAVKWIRLQGNVHYDSEGNVKKLLGTVMDITALKQIQQQKDDFISIASHELKTPLTSLKASLQLLERMKSSPTALLPRLIDQSNRSMEKISELVEELLNVTRINEGKVMLNKKKFNLTNMVDECCSHVLQLGTHELVVEGERNLEIIADENRIQQVIINFINNAIKYAPQSREIFLKIEQGAGSVKVSVRDTGPGIPADKLPYLFERYYRVDPKGIQASGLGLGLYISADIIQRHGGKIGVESTEGTGSTFWFTLPDQAESSSEPVF</sequence>
<dbReference type="Gene3D" id="2.10.70.100">
    <property type="match status" value="1"/>
</dbReference>
<feature type="domain" description="PAS" evidence="8">
    <location>
        <begin position="198"/>
        <end position="268"/>
    </location>
</feature>
<feature type="domain" description="Histidine kinase" evidence="7">
    <location>
        <begin position="616"/>
        <end position="829"/>
    </location>
</feature>
<dbReference type="PANTHER" id="PTHR43304">
    <property type="entry name" value="PHYTOCHROME-LIKE PROTEIN CPH1"/>
    <property type="match status" value="1"/>
</dbReference>
<dbReference type="InterPro" id="IPR035965">
    <property type="entry name" value="PAS-like_dom_sf"/>
</dbReference>
<dbReference type="SUPFAM" id="SSF55785">
    <property type="entry name" value="PYP-like sensor domain (PAS domain)"/>
    <property type="match status" value="4"/>
</dbReference>
<keyword evidence="4" id="KW-0808">Transferase</keyword>
<dbReference type="Gene3D" id="3.30.565.10">
    <property type="entry name" value="Histidine kinase-like ATPase, C-terminal domain"/>
    <property type="match status" value="1"/>
</dbReference>
<dbReference type="Pfam" id="PF02518">
    <property type="entry name" value="HATPase_c"/>
    <property type="match status" value="1"/>
</dbReference>
<dbReference type="SMART" id="SM00091">
    <property type="entry name" value="PAS"/>
    <property type="match status" value="4"/>
</dbReference>
<evidence type="ECO:0000256" key="1">
    <source>
        <dbReference type="ARBA" id="ARBA00000085"/>
    </source>
</evidence>
<dbReference type="CDD" id="cd00075">
    <property type="entry name" value="HATPase"/>
    <property type="match status" value="1"/>
</dbReference>
<protein>
    <recommendedName>
        <fullName evidence="2">histidine kinase</fullName>
        <ecNumber evidence="2">2.7.13.3</ecNumber>
    </recommendedName>
</protein>
<evidence type="ECO:0000259" key="8">
    <source>
        <dbReference type="PROSITE" id="PS50112"/>
    </source>
</evidence>
<dbReference type="InterPro" id="IPR013656">
    <property type="entry name" value="PAS_4"/>
</dbReference>
<dbReference type="Proteomes" id="UP000552615">
    <property type="component" value="Unassembled WGS sequence"/>
</dbReference>
<dbReference type="SMART" id="SM00388">
    <property type="entry name" value="HisKA"/>
    <property type="match status" value="1"/>
</dbReference>
<dbReference type="EC" id="2.7.13.3" evidence="2"/>
<evidence type="ECO:0000259" key="7">
    <source>
        <dbReference type="PROSITE" id="PS50109"/>
    </source>
</evidence>
<reference evidence="10 11" key="1">
    <citation type="submission" date="2020-04" db="EMBL/GenBank/DDBJ databases">
        <title>Chryseobacterium sp. RJ-7-14 sp. nov., isolated from Jeju soil.</title>
        <authorList>
            <person name="Dahal R.H."/>
            <person name="Chaudhary D.K."/>
        </authorList>
    </citation>
    <scope>NUCLEOTIDE SEQUENCE [LARGE SCALE GENOMIC DNA]</scope>
    <source>
        <strain evidence="10 11">RJ-7-14</strain>
    </source>
</reference>
<keyword evidence="6" id="KW-0175">Coiled coil</keyword>
<comment type="caution">
    <text evidence="10">The sequence shown here is derived from an EMBL/GenBank/DDBJ whole genome shotgun (WGS) entry which is preliminary data.</text>
</comment>
<dbReference type="SUPFAM" id="SSF47384">
    <property type="entry name" value="Homodimeric domain of signal transducing histidine kinase"/>
    <property type="match status" value="1"/>
</dbReference>
<dbReference type="SMART" id="SM00387">
    <property type="entry name" value="HATPase_c"/>
    <property type="match status" value="1"/>
</dbReference>
<dbReference type="Pfam" id="PF08448">
    <property type="entry name" value="PAS_4"/>
    <property type="match status" value="2"/>
</dbReference>
<keyword evidence="3" id="KW-0597">Phosphoprotein</keyword>
<accession>A0A7Y0A406</accession>
<dbReference type="RefSeq" id="WP_169229669.1">
    <property type="nucleotide sequence ID" value="NZ_JABBGF010000001.1"/>
</dbReference>
<dbReference type="InterPro" id="IPR036097">
    <property type="entry name" value="HisK_dim/P_sf"/>
</dbReference>
<dbReference type="SMART" id="SM00086">
    <property type="entry name" value="PAC"/>
    <property type="match status" value="4"/>
</dbReference>
<dbReference type="InterPro" id="IPR036890">
    <property type="entry name" value="HATPase_C_sf"/>
</dbReference>
<evidence type="ECO:0000256" key="5">
    <source>
        <dbReference type="ARBA" id="ARBA00022777"/>
    </source>
</evidence>
<dbReference type="PROSITE" id="PS50113">
    <property type="entry name" value="PAC"/>
    <property type="match status" value="3"/>
</dbReference>
<evidence type="ECO:0000313" key="11">
    <source>
        <dbReference type="Proteomes" id="UP000552615"/>
    </source>
</evidence>
<dbReference type="InterPro" id="IPR003661">
    <property type="entry name" value="HisK_dim/P_dom"/>
</dbReference>
<keyword evidence="5" id="KW-0418">Kinase</keyword>
<dbReference type="AlphaFoldDB" id="A0A7Y0A406"/>
<dbReference type="EMBL" id="JABBGF010000001">
    <property type="protein sequence ID" value="NML56264.1"/>
    <property type="molecule type" value="Genomic_DNA"/>
</dbReference>
<evidence type="ECO:0000313" key="10">
    <source>
        <dbReference type="EMBL" id="NML56264.1"/>
    </source>
</evidence>
<dbReference type="Gene3D" id="1.10.287.130">
    <property type="match status" value="1"/>
</dbReference>
<dbReference type="PROSITE" id="PS50109">
    <property type="entry name" value="HIS_KIN"/>
    <property type="match status" value="1"/>
</dbReference>
<proteinExistence type="predicted"/>
<dbReference type="Pfam" id="PF08447">
    <property type="entry name" value="PAS_3"/>
    <property type="match status" value="2"/>
</dbReference>
<evidence type="ECO:0000256" key="4">
    <source>
        <dbReference type="ARBA" id="ARBA00022679"/>
    </source>
</evidence>
<keyword evidence="11" id="KW-1185">Reference proteome</keyword>
<name>A0A7Y0A406_9FLAO</name>
<comment type="catalytic activity">
    <reaction evidence="1">
        <text>ATP + protein L-histidine = ADP + protein N-phospho-L-histidine.</text>
        <dbReference type="EC" id="2.7.13.3"/>
    </reaction>
</comment>
<gene>
    <name evidence="10" type="ORF">HHL20_02795</name>
</gene>
<dbReference type="Pfam" id="PF00512">
    <property type="entry name" value="HisKA"/>
    <property type="match status" value="1"/>
</dbReference>
<dbReference type="PROSITE" id="PS50112">
    <property type="entry name" value="PAS"/>
    <property type="match status" value="2"/>
</dbReference>
<evidence type="ECO:0000256" key="6">
    <source>
        <dbReference type="SAM" id="Coils"/>
    </source>
</evidence>